<reference evidence="3" key="1">
    <citation type="submission" date="2020-11" db="EMBL/GenBank/DDBJ databases">
        <authorList>
            <consortium name="DOE Joint Genome Institute"/>
            <person name="Ahrendt S."/>
            <person name="Riley R."/>
            <person name="Andreopoulos W."/>
            <person name="Labutti K."/>
            <person name="Pangilinan J."/>
            <person name="Ruiz-Duenas F.J."/>
            <person name="Barrasa J.M."/>
            <person name="Sanchez-Garcia M."/>
            <person name="Camarero S."/>
            <person name="Miyauchi S."/>
            <person name="Serrano A."/>
            <person name="Linde D."/>
            <person name="Babiker R."/>
            <person name="Drula E."/>
            <person name="Ayuso-Fernandez I."/>
            <person name="Pacheco R."/>
            <person name="Padilla G."/>
            <person name="Ferreira P."/>
            <person name="Barriuso J."/>
            <person name="Kellner H."/>
            <person name="Castanera R."/>
            <person name="Alfaro M."/>
            <person name="Ramirez L."/>
            <person name="Pisabarro A.G."/>
            <person name="Kuo A."/>
            <person name="Tritt A."/>
            <person name="Lipzen A."/>
            <person name="He G."/>
            <person name="Yan M."/>
            <person name="Ng V."/>
            <person name="Cullen D."/>
            <person name="Martin F."/>
            <person name="Rosso M.-N."/>
            <person name="Henrissat B."/>
            <person name="Hibbett D."/>
            <person name="Martinez A.T."/>
            <person name="Grigoriev I.V."/>
        </authorList>
    </citation>
    <scope>NUCLEOTIDE SEQUENCE</scope>
    <source>
        <strain evidence="3">CBS 506.95</strain>
    </source>
</reference>
<feature type="transmembrane region" description="Helical" evidence="2">
    <location>
        <begin position="100"/>
        <end position="118"/>
    </location>
</feature>
<proteinExistence type="predicted"/>
<feature type="compositionally biased region" description="Polar residues" evidence="1">
    <location>
        <begin position="55"/>
        <end position="67"/>
    </location>
</feature>
<organism evidence="3 4">
    <name type="scientific">Crepidotus variabilis</name>
    <dbReference type="NCBI Taxonomy" id="179855"/>
    <lineage>
        <taxon>Eukaryota</taxon>
        <taxon>Fungi</taxon>
        <taxon>Dikarya</taxon>
        <taxon>Basidiomycota</taxon>
        <taxon>Agaricomycotina</taxon>
        <taxon>Agaricomycetes</taxon>
        <taxon>Agaricomycetidae</taxon>
        <taxon>Agaricales</taxon>
        <taxon>Agaricineae</taxon>
        <taxon>Crepidotaceae</taxon>
        <taxon>Crepidotus</taxon>
    </lineage>
</organism>
<feature type="compositionally biased region" description="Low complexity" evidence="1">
    <location>
        <begin position="73"/>
        <end position="85"/>
    </location>
</feature>
<evidence type="ECO:0000256" key="1">
    <source>
        <dbReference type="SAM" id="MobiDB-lite"/>
    </source>
</evidence>
<dbReference type="OrthoDB" id="2974599at2759"/>
<sequence length="324" mass="34927">MYFIAVESRTPCTEDLPEWPQLVGRAPQIQATTPSGSENRSPTITSYFTTITPTHSPDGSSPSTITGTAAPHSSEASSGVSSFSSHPNALEEKGTKVKSTLEYIFLILALLLFGVLVLRRLRDLRRRGLPLAAFFAFTRSSHPSRGPGPDIPNQTRSFPRTTGLPRIALMNGYPIYPNNALIPGLPVAYTPHRRGRRTHASDIGVGGRRSAGINVDFDHDGPLSDKDVLPAYETFGGPPKYDDAEIQETLSQSFNTINSDSYHSWATTSSNSETDPHYDASPPGLACVESSSHPPMTEQAPTPTAIAWNAGISDAITRTRHASA</sequence>
<accession>A0A9P6EGW9</accession>
<evidence type="ECO:0000313" key="4">
    <source>
        <dbReference type="Proteomes" id="UP000807306"/>
    </source>
</evidence>
<gene>
    <name evidence="3" type="ORF">CPB83DRAFT_906539</name>
</gene>
<dbReference type="Proteomes" id="UP000807306">
    <property type="component" value="Unassembled WGS sequence"/>
</dbReference>
<keyword evidence="2" id="KW-1133">Transmembrane helix</keyword>
<protein>
    <submittedName>
        <fullName evidence="3">Uncharacterized protein</fullName>
    </submittedName>
</protein>
<keyword evidence="2" id="KW-0812">Transmembrane</keyword>
<keyword evidence="4" id="KW-1185">Reference proteome</keyword>
<dbReference type="EMBL" id="MU157850">
    <property type="protein sequence ID" value="KAF9528779.1"/>
    <property type="molecule type" value="Genomic_DNA"/>
</dbReference>
<dbReference type="AlphaFoldDB" id="A0A9P6EGW9"/>
<keyword evidence="2" id="KW-0472">Membrane</keyword>
<name>A0A9P6EGW9_9AGAR</name>
<feature type="region of interest" description="Disordered" evidence="1">
    <location>
        <begin position="52"/>
        <end position="91"/>
    </location>
</feature>
<evidence type="ECO:0000313" key="3">
    <source>
        <dbReference type="EMBL" id="KAF9528779.1"/>
    </source>
</evidence>
<evidence type="ECO:0000256" key="2">
    <source>
        <dbReference type="SAM" id="Phobius"/>
    </source>
</evidence>
<comment type="caution">
    <text evidence="3">The sequence shown here is derived from an EMBL/GenBank/DDBJ whole genome shotgun (WGS) entry which is preliminary data.</text>
</comment>